<evidence type="ECO:0000256" key="1">
    <source>
        <dbReference type="SAM" id="Coils"/>
    </source>
</evidence>
<feature type="coiled-coil region" evidence="1">
    <location>
        <begin position="26"/>
        <end position="53"/>
    </location>
</feature>
<accession>A0A840QU06</accession>
<dbReference type="RefSeq" id="WP_184665437.1">
    <property type="nucleotide sequence ID" value="NZ_JACHHB010000020.1"/>
</dbReference>
<evidence type="ECO:0000313" key="3">
    <source>
        <dbReference type="EMBL" id="MBB5175036.1"/>
    </source>
</evidence>
<keyword evidence="1" id="KW-0175">Coiled coil</keyword>
<comment type="caution">
    <text evidence="3">The sequence shown here is derived from an EMBL/GenBank/DDBJ whole genome shotgun (WGS) entry which is preliminary data.</text>
</comment>
<organism evidence="3 4">
    <name type="scientific">Texcoconibacillus texcoconensis</name>
    <dbReference type="NCBI Taxonomy" id="1095777"/>
    <lineage>
        <taxon>Bacteria</taxon>
        <taxon>Bacillati</taxon>
        <taxon>Bacillota</taxon>
        <taxon>Bacilli</taxon>
        <taxon>Bacillales</taxon>
        <taxon>Bacillaceae</taxon>
        <taxon>Texcoconibacillus</taxon>
    </lineage>
</organism>
<reference evidence="3 4" key="1">
    <citation type="submission" date="2020-08" db="EMBL/GenBank/DDBJ databases">
        <title>Genomic Encyclopedia of Type Strains, Phase IV (KMG-IV): sequencing the most valuable type-strain genomes for metagenomic binning, comparative biology and taxonomic classification.</title>
        <authorList>
            <person name="Goeker M."/>
        </authorList>
    </citation>
    <scope>NUCLEOTIDE SEQUENCE [LARGE SCALE GENOMIC DNA]</scope>
    <source>
        <strain evidence="3 4">DSM 24696</strain>
    </source>
</reference>
<evidence type="ECO:0000256" key="2">
    <source>
        <dbReference type="SAM" id="Phobius"/>
    </source>
</evidence>
<feature type="transmembrane region" description="Helical" evidence="2">
    <location>
        <begin position="6"/>
        <end position="23"/>
    </location>
</feature>
<protein>
    <submittedName>
        <fullName evidence="3">Skp family chaperone for outer membrane proteins</fullName>
    </submittedName>
</protein>
<keyword evidence="2" id="KW-1133">Transmembrane helix</keyword>
<name>A0A840QU06_9BACI</name>
<proteinExistence type="predicted"/>
<keyword evidence="4" id="KW-1185">Reference proteome</keyword>
<dbReference type="Proteomes" id="UP000551878">
    <property type="component" value="Unassembled WGS sequence"/>
</dbReference>
<keyword evidence="2" id="KW-0812">Transmembrane</keyword>
<dbReference type="EMBL" id="JACHHB010000020">
    <property type="protein sequence ID" value="MBB5175036.1"/>
    <property type="molecule type" value="Genomic_DNA"/>
</dbReference>
<dbReference type="AlphaFoldDB" id="A0A840QU06"/>
<gene>
    <name evidence="3" type="ORF">HNQ41_003262</name>
</gene>
<keyword evidence="2" id="KW-0472">Membrane</keyword>
<evidence type="ECO:0000313" key="4">
    <source>
        <dbReference type="Proteomes" id="UP000551878"/>
    </source>
</evidence>
<sequence length="387" mass="45204">MDVILIVMQVILLIGVGALVIHGQRMKKQLSKMKEYQELKAEMKKDLQEEGKQIATRLQQEIQYRFQMLTDEQKTEMSERQSAANQELQRIGGRVTEETERRIEEKTQQLLDRFNVYIEEEEREINAWLTHVQQEDNRAKKVDILESAINKHPSSRKLVEGYIAAIQPLTQATNDRIRKSAIERMQRTLRVFLDHCQAEDFTYAFDQLDASLKLGNNYMNEVEGKRADHLNATLKKLESYMNKLDKNGSLSEADIEEIEKLDSALDRSFLAQDEAQKKRYEVISKKLMDYFTNQAPSEQEKRSYNFKALQAIKQAHESFLSHEKEAKKGTNIQKYSRLLGGWDMDRFYPATQVYYQSVYSDIFSKLEAQVKPEFTKMIMNSDQQTVG</sequence>